<dbReference type="PROSITE" id="PS50853">
    <property type="entry name" value="FN3"/>
    <property type="match status" value="1"/>
</dbReference>
<feature type="domain" description="Fibronectin type-III" evidence="1">
    <location>
        <begin position="661"/>
        <end position="752"/>
    </location>
</feature>
<dbReference type="InterPro" id="IPR013783">
    <property type="entry name" value="Ig-like_fold"/>
</dbReference>
<organism evidence="2 3">
    <name type="scientific">Leptospira gomenensis</name>
    <dbReference type="NCBI Taxonomy" id="2484974"/>
    <lineage>
        <taxon>Bacteria</taxon>
        <taxon>Pseudomonadati</taxon>
        <taxon>Spirochaetota</taxon>
        <taxon>Spirochaetia</taxon>
        <taxon>Leptospirales</taxon>
        <taxon>Leptospiraceae</taxon>
        <taxon>Leptospira</taxon>
    </lineage>
</organism>
<dbReference type="Gene3D" id="2.60.40.10">
    <property type="entry name" value="Immunoglobulins"/>
    <property type="match status" value="1"/>
</dbReference>
<evidence type="ECO:0000313" key="2">
    <source>
        <dbReference type="EMBL" id="TGK31001.1"/>
    </source>
</evidence>
<dbReference type="AlphaFoldDB" id="A0A5F1Y7T8"/>
<keyword evidence="3" id="KW-1185">Reference proteome</keyword>
<dbReference type="InterPro" id="IPR059177">
    <property type="entry name" value="GH29D-like_dom"/>
</dbReference>
<dbReference type="Pfam" id="PF13287">
    <property type="entry name" value="Fn3_assoc"/>
    <property type="match status" value="1"/>
</dbReference>
<dbReference type="SUPFAM" id="SSF49265">
    <property type="entry name" value="Fibronectin type III"/>
    <property type="match status" value="1"/>
</dbReference>
<dbReference type="InterPro" id="IPR003961">
    <property type="entry name" value="FN3_dom"/>
</dbReference>
<dbReference type="InterPro" id="IPR036116">
    <property type="entry name" value="FN3_sf"/>
</dbReference>
<dbReference type="Proteomes" id="UP000298277">
    <property type="component" value="Unassembled WGS sequence"/>
</dbReference>
<proteinExistence type="predicted"/>
<evidence type="ECO:0000313" key="3">
    <source>
        <dbReference type="Proteomes" id="UP000298277"/>
    </source>
</evidence>
<sequence length="1134" mass="118442">MTRLIQKMTETMRFLPILILILTNLISCLNQNGGSFFLPKNLPLMIIDTEGNSRIKGTFLDVDGDGVPDGIDTDSDSTIDLLVSDTNGDNVLDSIDKNGDGIQDYFLCNRWNHYSSWTGSDCGGNPLAFIDSDSDGIAEGFDTDNDYSINDPILKRIREDNVSPNVSITSANQPGTYGNAQDVTLSCRDDVGAASILYTTDGSDPSFSPLHGKYSNAPSVSFKIAEGGNGSYVLKYVCRDLSGNVSVLRSGTYVLDTTIPVINATLSSSHVSNSSGAIHSSSVTWNTNIGSKFTIRDGASDCGSGTEIRRGTASVGTPQSFPIFSNTNFSGEGQKTFSIFAYVDLNANGVCEPSLDRVGSFHFLVTRDDTAPTITPAPGAGSYGTLTNVGFSCSDSSSGCDKIVFLKSVNSDPTDPSIRALDGTIERGTQYSGTTIETEDNAHTKIKVIARDLAGNVTSVRLYEYVVDLATPQITVNSNRRYVSAEDGSISWQSDRSGDYTVRLGGGDCSTGTTLHSGTIAAGGSDTVTTVLNSSLSEGDNTIRICVTSAINVGNTTVTVTKDQTTPTSSIVSPTSVGPFPVGTGFTASCADTGGSGCDQILYTLDGSAPGFHADGSIRNGTLYAGTVTLNTAGTISLKTISKDKSGNVSSVVSQTVNIGPPPSPKGIVVASGNTKVLVSFLPVSGATSYKVYYSTSSGVSTSSASVSGTRSPIPVTGLSNGTLAYFAVTAIHNGGESPLSPIRSTSPTTSIPGTTSALHVDISGSVGQGADSGQTPSAVIDPISKKLLIATQNGSNSNKPSLFRCNLNGTSCQHFDVSSGQGANSGLNPSIGIDEIGGKVLIATTNQSNSSRPSLFRCNLDGTSCEHKDISAGSGASSGFRPKLLVDIVNSKILVVTVDFSFSNSLSLFRCDLDGTSCVRTQIFAATGTQDFNISRKSLSAELDYVNGKLVAIAGTNSSPWKHYYYNCNLDGTGCFSLDFSGGASYLERVSPYLVLDPISGKWIQVAFGANAGNGYTFQQSNLDGSSLTSTNVNASNLPTSAGEMYRLVLQNDIVNGKILAVWAGNGFQNQVGRLNPNGSIASFRTNESAGQGFNSTSDYSAVLDGFNGKLLILTWNKSSTTSANGTLSLFIL</sequence>
<accession>A0A5F1Y7T8</accession>
<reference evidence="2" key="1">
    <citation type="journal article" date="2019" name="PLoS Negl. Trop. Dis.">
        <title>Revisiting the worldwide diversity of Leptospira species in the environment.</title>
        <authorList>
            <person name="Vincent A.T."/>
            <person name="Schiettekatte O."/>
            <person name="Bourhy P."/>
            <person name="Veyrier F.J."/>
            <person name="Picardeau M."/>
        </authorList>
    </citation>
    <scope>NUCLEOTIDE SEQUENCE [LARGE SCALE GENOMIC DNA]</scope>
    <source>
        <strain evidence="2">201800299</strain>
    </source>
</reference>
<gene>
    <name evidence="2" type="ORF">EHQ17_14885</name>
</gene>
<protein>
    <submittedName>
        <fullName evidence="2">Chitobiase</fullName>
    </submittedName>
</protein>
<comment type="caution">
    <text evidence="2">The sequence shown here is derived from an EMBL/GenBank/DDBJ whole genome shotgun (WGS) entry which is preliminary data.</text>
</comment>
<name>A0A5F1Y7T8_9LEPT</name>
<dbReference type="Pfam" id="PF13290">
    <property type="entry name" value="CHB_HEX_C_1"/>
    <property type="match status" value="1"/>
</dbReference>
<dbReference type="EMBL" id="RQFA01000066">
    <property type="protein sequence ID" value="TGK31001.1"/>
    <property type="molecule type" value="Genomic_DNA"/>
</dbReference>
<dbReference type="InterPro" id="IPR026876">
    <property type="entry name" value="Fn3_assoc_repeat"/>
</dbReference>
<dbReference type="OrthoDB" id="343463at2"/>
<evidence type="ECO:0000259" key="1">
    <source>
        <dbReference type="PROSITE" id="PS50853"/>
    </source>
</evidence>